<gene>
    <name evidence="4" type="ORF">R3P38DRAFT_2918632</name>
</gene>
<feature type="domain" description="GATA-type" evidence="3">
    <location>
        <begin position="126"/>
        <end position="187"/>
    </location>
</feature>
<feature type="domain" description="GATA-type" evidence="3">
    <location>
        <begin position="78"/>
        <end position="130"/>
    </location>
</feature>
<keyword evidence="1" id="KW-0479">Metal-binding</keyword>
<feature type="compositionally biased region" description="Low complexity" evidence="2">
    <location>
        <begin position="54"/>
        <end position="67"/>
    </location>
</feature>
<feature type="region of interest" description="Disordered" evidence="2">
    <location>
        <begin position="1"/>
        <end position="69"/>
    </location>
</feature>
<proteinExistence type="predicted"/>
<feature type="compositionally biased region" description="Basic and acidic residues" evidence="2">
    <location>
        <begin position="1"/>
        <end position="13"/>
    </location>
</feature>
<dbReference type="PROSITE" id="PS50114">
    <property type="entry name" value="GATA_ZN_FINGER_2"/>
    <property type="match status" value="2"/>
</dbReference>
<protein>
    <recommendedName>
        <fullName evidence="3">GATA-type domain-containing protein</fullName>
    </recommendedName>
</protein>
<dbReference type="GO" id="GO:0043565">
    <property type="term" value="F:sequence-specific DNA binding"/>
    <property type="evidence" value="ECO:0007669"/>
    <property type="project" value="InterPro"/>
</dbReference>
<feature type="compositionally biased region" description="Polar residues" evidence="2">
    <location>
        <begin position="41"/>
        <end position="53"/>
    </location>
</feature>
<feature type="compositionally biased region" description="Low complexity" evidence="2">
    <location>
        <begin position="197"/>
        <end position="211"/>
    </location>
</feature>
<evidence type="ECO:0000256" key="1">
    <source>
        <dbReference type="PROSITE-ProRule" id="PRU00094"/>
    </source>
</evidence>
<feature type="compositionally biased region" description="Basic residues" evidence="2">
    <location>
        <begin position="176"/>
        <end position="185"/>
    </location>
</feature>
<organism evidence="4 5">
    <name type="scientific">Favolaschia claudopus</name>
    <dbReference type="NCBI Taxonomy" id="2862362"/>
    <lineage>
        <taxon>Eukaryota</taxon>
        <taxon>Fungi</taxon>
        <taxon>Dikarya</taxon>
        <taxon>Basidiomycota</taxon>
        <taxon>Agaricomycotina</taxon>
        <taxon>Agaricomycetes</taxon>
        <taxon>Agaricomycetidae</taxon>
        <taxon>Agaricales</taxon>
        <taxon>Marasmiineae</taxon>
        <taxon>Mycenaceae</taxon>
        <taxon>Favolaschia</taxon>
    </lineage>
</organism>
<dbReference type="Proteomes" id="UP001362999">
    <property type="component" value="Unassembled WGS sequence"/>
</dbReference>
<accession>A0AAW0C2B8</accession>
<evidence type="ECO:0000313" key="4">
    <source>
        <dbReference type="EMBL" id="KAK7032739.1"/>
    </source>
</evidence>
<evidence type="ECO:0000259" key="3">
    <source>
        <dbReference type="PROSITE" id="PS50114"/>
    </source>
</evidence>
<dbReference type="InterPro" id="IPR013088">
    <property type="entry name" value="Znf_NHR/GATA"/>
</dbReference>
<comment type="caution">
    <text evidence="4">The sequence shown here is derived from an EMBL/GenBank/DDBJ whole genome shotgun (WGS) entry which is preliminary data.</text>
</comment>
<dbReference type="GO" id="GO:0006355">
    <property type="term" value="P:regulation of DNA-templated transcription"/>
    <property type="evidence" value="ECO:0007669"/>
    <property type="project" value="InterPro"/>
</dbReference>
<dbReference type="EMBL" id="JAWWNJ010000023">
    <property type="protein sequence ID" value="KAK7032739.1"/>
    <property type="molecule type" value="Genomic_DNA"/>
</dbReference>
<dbReference type="Gene3D" id="3.30.50.10">
    <property type="entry name" value="Erythroid Transcription Factor GATA-1, subunit A"/>
    <property type="match status" value="2"/>
</dbReference>
<dbReference type="AlphaFoldDB" id="A0AAW0C2B8"/>
<reference evidence="4 5" key="1">
    <citation type="journal article" date="2024" name="J Genomics">
        <title>Draft genome sequencing and assembly of Favolaschia claudopus CIRM-BRFM 2984 isolated from oak limbs.</title>
        <authorList>
            <person name="Navarro D."/>
            <person name="Drula E."/>
            <person name="Chaduli D."/>
            <person name="Cazenave R."/>
            <person name="Ahrendt S."/>
            <person name="Wang J."/>
            <person name="Lipzen A."/>
            <person name="Daum C."/>
            <person name="Barry K."/>
            <person name="Grigoriev I.V."/>
            <person name="Favel A."/>
            <person name="Rosso M.N."/>
            <person name="Martin F."/>
        </authorList>
    </citation>
    <scope>NUCLEOTIDE SEQUENCE [LARGE SCALE GENOMIC DNA]</scope>
    <source>
        <strain evidence="4 5">CIRM-BRFM 2984</strain>
    </source>
</reference>
<feature type="region of interest" description="Disordered" evidence="2">
    <location>
        <begin position="169"/>
        <end position="211"/>
    </location>
</feature>
<dbReference type="GO" id="GO:0008270">
    <property type="term" value="F:zinc ion binding"/>
    <property type="evidence" value="ECO:0007669"/>
    <property type="project" value="UniProtKB-KW"/>
</dbReference>
<dbReference type="InterPro" id="IPR000679">
    <property type="entry name" value="Znf_GATA"/>
</dbReference>
<keyword evidence="5" id="KW-1185">Reference proteome</keyword>
<keyword evidence="1" id="KW-0862">Zinc</keyword>
<evidence type="ECO:0000256" key="2">
    <source>
        <dbReference type="SAM" id="MobiDB-lite"/>
    </source>
</evidence>
<name>A0AAW0C2B8_9AGAR</name>
<sequence length="211" mass="23056">MPEENLTNRDDVPQTRLCSNDSHPTASNTNDRSVFPAPGATASTHLDPSIANNSSTSEPSSPTTIPLPTSPPPAPAGCFNCGTTTKPLQYKSALNAGRRLCQACHGYERKRQKARPPVVEAKRHSRIAGRKCTNCGTTSSSGNWGYSQLNAGWMLCCPCNMYERQHSESRPSALYNKHRKPKSSRARQDRVNRSRRALAADTLADTLEGME</sequence>
<feature type="compositionally biased region" description="Polar residues" evidence="2">
    <location>
        <begin position="16"/>
        <end position="32"/>
    </location>
</feature>
<keyword evidence="1" id="KW-0863">Zinc-finger</keyword>
<evidence type="ECO:0000313" key="5">
    <source>
        <dbReference type="Proteomes" id="UP001362999"/>
    </source>
</evidence>